<evidence type="ECO:0000313" key="3">
    <source>
        <dbReference type="Proteomes" id="UP000311919"/>
    </source>
</evidence>
<gene>
    <name evidence="2" type="ORF">EWB00_001270</name>
</gene>
<dbReference type="EMBL" id="SKCS01001377">
    <property type="protein sequence ID" value="TNN04590.1"/>
    <property type="molecule type" value="Genomic_DNA"/>
</dbReference>
<reference evidence="2 3" key="1">
    <citation type="submission" date="2019-03" db="EMBL/GenBank/DDBJ databases">
        <title>An improved genome assembly of the fluke Schistosoma japonicum.</title>
        <authorList>
            <person name="Hu W."/>
            <person name="Luo F."/>
            <person name="Yin M."/>
            <person name="Mo X."/>
            <person name="Sun C."/>
            <person name="Wu Q."/>
            <person name="Zhu B."/>
            <person name="Xiang M."/>
            <person name="Wang J."/>
            <person name="Wang Y."/>
            <person name="Zhang T."/>
            <person name="Xu B."/>
            <person name="Zheng H."/>
            <person name="Feng Z."/>
        </authorList>
    </citation>
    <scope>NUCLEOTIDE SEQUENCE [LARGE SCALE GENOMIC DNA]</scope>
    <source>
        <strain evidence="2">HuSjv2</strain>
        <tissue evidence="2">Worms</tissue>
    </source>
</reference>
<dbReference type="Proteomes" id="UP000311919">
    <property type="component" value="Unassembled WGS sequence"/>
</dbReference>
<name>A0A4Z2CKQ0_SCHJA</name>
<evidence type="ECO:0000256" key="1">
    <source>
        <dbReference type="SAM" id="MobiDB-lite"/>
    </source>
</evidence>
<protein>
    <submittedName>
        <fullName evidence="2">Zinc finger and SCAN domain-containing protein</fullName>
    </submittedName>
</protein>
<sequence length="130" mass="14406">VLWAPRGTREPASGALREWLQPELPHQREDSRATGSGGRSDHPAPSSSQTWVQGAALKVHGTGGRTLFLEDLEQELDERKELQVVGEAISMLGRAEYKMPRTGIEAMSLLCMQMCPWGNTRHTSTQPQIE</sequence>
<feature type="non-terminal residue" evidence="2">
    <location>
        <position position="1"/>
    </location>
</feature>
<organism evidence="2 3">
    <name type="scientific">Schistosoma japonicum</name>
    <name type="common">Blood fluke</name>
    <dbReference type="NCBI Taxonomy" id="6182"/>
    <lineage>
        <taxon>Eukaryota</taxon>
        <taxon>Metazoa</taxon>
        <taxon>Spiralia</taxon>
        <taxon>Lophotrochozoa</taxon>
        <taxon>Platyhelminthes</taxon>
        <taxon>Trematoda</taxon>
        <taxon>Digenea</taxon>
        <taxon>Strigeidida</taxon>
        <taxon>Schistosomatoidea</taxon>
        <taxon>Schistosomatidae</taxon>
        <taxon>Schistosoma</taxon>
    </lineage>
</organism>
<dbReference type="AlphaFoldDB" id="A0A4Z2CKQ0"/>
<accession>A0A4Z2CKQ0</accession>
<proteinExistence type="predicted"/>
<comment type="caution">
    <text evidence="2">The sequence shown here is derived from an EMBL/GenBank/DDBJ whole genome shotgun (WGS) entry which is preliminary data.</text>
</comment>
<feature type="region of interest" description="Disordered" evidence="1">
    <location>
        <begin position="1"/>
        <end position="51"/>
    </location>
</feature>
<keyword evidence="3" id="KW-1185">Reference proteome</keyword>
<evidence type="ECO:0000313" key="2">
    <source>
        <dbReference type="EMBL" id="TNN04590.1"/>
    </source>
</evidence>